<keyword evidence="2" id="KW-1185">Reference proteome</keyword>
<evidence type="ECO:0000313" key="1">
    <source>
        <dbReference type="EMBL" id="RQW89432.1"/>
    </source>
</evidence>
<evidence type="ECO:0000313" key="2">
    <source>
        <dbReference type="Proteomes" id="UP000274694"/>
    </source>
</evidence>
<gene>
    <name evidence="1" type="ORF">DLJ60_22725</name>
</gene>
<dbReference type="EMBL" id="QGTA01000233">
    <property type="protein sequence ID" value="RQW89432.1"/>
    <property type="molecule type" value="Genomic_DNA"/>
</dbReference>
<accession>A0ABX9XZ52</accession>
<proteinExistence type="predicted"/>
<sequence>MSSPAARKLRAPETLLGLPKSMDREGIGLAQRHLDKLKREVGQPTSAIGWPYANKGPDADAVLISGASGTITDQQGAIERALQPYRIDSHEAVDAGELGGTARCGRGRPDEVFLIVCAWADDQTLGVVVFLSSRPQADRTTQFLEVRKAVTEPAA</sequence>
<comment type="caution">
    <text evidence="1">The sequence shown here is derived from an EMBL/GenBank/DDBJ whole genome shotgun (WGS) entry which is preliminary data.</text>
</comment>
<dbReference type="RefSeq" id="WP_069089500.1">
    <property type="nucleotide sequence ID" value="NZ_CBDRIK010000013.1"/>
</dbReference>
<protein>
    <submittedName>
        <fullName evidence="1">Uncharacterized protein</fullName>
    </submittedName>
</protein>
<organism evidence="1 2">
    <name type="scientific">Micromonospora chalcea</name>
    <dbReference type="NCBI Taxonomy" id="1874"/>
    <lineage>
        <taxon>Bacteria</taxon>
        <taxon>Bacillati</taxon>
        <taxon>Actinomycetota</taxon>
        <taxon>Actinomycetes</taxon>
        <taxon>Micromonosporales</taxon>
        <taxon>Micromonosporaceae</taxon>
        <taxon>Micromonospora</taxon>
    </lineage>
</organism>
<dbReference type="Proteomes" id="UP000274694">
    <property type="component" value="Unassembled WGS sequence"/>
</dbReference>
<reference evidence="1 2" key="1">
    <citation type="submission" date="2018-05" db="EMBL/GenBank/DDBJ databases">
        <title>Micromonospora from Atacama Desert.</title>
        <authorList>
            <person name="Carro L."/>
            <person name="Goodfellow M."/>
            <person name="Klenk H.-P."/>
        </authorList>
    </citation>
    <scope>NUCLEOTIDE SEQUENCE [LARGE SCALE GENOMIC DNA]</scope>
    <source>
        <strain evidence="1 2">LB41</strain>
    </source>
</reference>
<name>A0ABX9XZ52_MICCH</name>